<dbReference type="AlphaFoldDB" id="A0A0D2G5R0"/>
<evidence type="ECO:0000313" key="8">
    <source>
        <dbReference type="Proteomes" id="UP000054266"/>
    </source>
</evidence>
<dbReference type="InterPro" id="IPR036188">
    <property type="entry name" value="FAD/NAD-bd_sf"/>
</dbReference>
<dbReference type="InterPro" id="IPR020946">
    <property type="entry name" value="Flavin_mOase-like"/>
</dbReference>
<dbReference type="InterPro" id="IPR051209">
    <property type="entry name" value="FAD-bind_Monooxygenase_sf"/>
</dbReference>
<gene>
    <name evidence="7" type="ORF">PV04_06602</name>
</gene>
<feature type="compositionally biased region" description="Polar residues" evidence="6">
    <location>
        <begin position="15"/>
        <end position="28"/>
    </location>
</feature>
<evidence type="ECO:0000313" key="7">
    <source>
        <dbReference type="EMBL" id="KIW67339.1"/>
    </source>
</evidence>
<evidence type="ECO:0000256" key="5">
    <source>
        <dbReference type="ARBA" id="ARBA00023002"/>
    </source>
</evidence>
<accession>A0A0D2G5R0</accession>
<feature type="region of interest" description="Disordered" evidence="6">
    <location>
        <begin position="1"/>
        <end position="42"/>
    </location>
</feature>
<dbReference type="HOGENOM" id="CLU_006937_6_1_1"/>
<reference evidence="7 8" key="1">
    <citation type="submission" date="2015-01" db="EMBL/GenBank/DDBJ databases">
        <title>The Genome Sequence of Capronia semiimmersa CBS27337.</title>
        <authorList>
            <consortium name="The Broad Institute Genomics Platform"/>
            <person name="Cuomo C."/>
            <person name="de Hoog S."/>
            <person name="Gorbushina A."/>
            <person name="Stielow B."/>
            <person name="Teixiera M."/>
            <person name="Abouelleil A."/>
            <person name="Chapman S.B."/>
            <person name="Priest M."/>
            <person name="Young S.K."/>
            <person name="Wortman J."/>
            <person name="Nusbaum C."/>
            <person name="Birren B."/>
        </authorList>
    </citation>
    <scope>NUCLEOTIDE SEQUENCE [LARGE SCALE GENOMIC DNA]</scope>
    <source>
        <strain evidence="7 8">CBS 27337</strain>
    </source>
</reference>
<dbReference type="PANTHER" id="PTHR42877">
    <property type="entry name" value="L-ORNITHINE N(5)-MONOOXYGENASE-RELATED"/>
    <property type="match status" value="1"/>
</dbReference>
<protein>
    <recommendedName>
        <fullName evidence="9">FAD/NAD(P)-binding domain-containing protein</fullName>
    </recommendedName>
</protein>
<name>A0A0D2G5R0_9EURO</name>
<dbReference type="GO" id="GO:0050660">
    <property type="term" value="F:flavin adenine dinucleotide binding"/>
    <property type="evidence" value="ECO:0007669"/>
    <property type="project" value="InterPro"/>
</dbReference>
<dbReference type="EMBL" id="KN846959">
    <property type="protein sequence ID" value="KIW67339.1"/>
    <property type="molecule type" value="Genomic_DNA"/>
</dbReference>
<proteinExistence type="inferred from homology"/>
<keyword evidence="5" id="KW-0560">Oxidoreductase</keyword>
<dbReference type="Proteomes" id="UP000054266">
    <property type="component" value="Unassembled WGS sequence"/>
</dbReference>
<comment type="similarity">
    <text evidence="2">Belongs to the FAD-binding monooxygenase family.</text>
</comment>
<evidence type="ECO:0008006" key="9">
    <source>
        <dbReference type="Google" id="ProtNLM"/>
    </source>
</evidence>
<keyword evidence="4" id="KW-0274">FAD</keyword>
<keyword evidence="8" id="KW-1185">Reference proteome</keyword>
<evidence type="ECO:0000256" key="2">
    <source>
        <dbReference type="ARBA" id="ARBA00010139"/>
    </source>
</evidence>
<dbReference type="GO" id="GO:0050661">
    <property type="term" value="F:NADP binding"/>
    <property type="evidence" value="ECO:0007669"/>
    <property type="project" value="InterPro"/>
</dbReference>
<evidence type="ECO:0000256" key="1">
    <source>
        <dbReference type="ARBA" id="ARBA00001974"/>
    </source>
</evidence>
<dbReference type="SUPFAM" id="SSF51905">
    <property type="entry name" value="FAD/NAD(P)-binding domain"/>
    <property type="match status" value="2"/>
</dbReference>
<evidence type="ECO:0000256" key="3">
    <source>
        <dbReference type="ARBA" id="ARBA00022630"/>
    </source>
</evidence>
<comment type="cofactor">
    <cofactor evidence="1">
        <name>FAD</name>
        <dbReference type="ChEBI" id="CHEBI:57692"/>
    </cofactor>
</comment>
<sequence length="666" mass="74564">MKGNNTIASFAMAKSSISNNDPGPSQPSADVGRNGESGPSQAAQRLKQVASTLAPTTTAAGKAQAQATTATSTSARLANVLHERYPVSELTLPDHHIDDVRSLKVVVIGAGLSGILAGILLPAKVPKIQLTILEKNEDVGGTWLENIYPGVRCDIPSHVYQSTFTPYTQWSQQFAEGHEIRDYWQAQARKYDVYKYIKFERRVVDTHWSDADGQWTITGVARTSNSGSGIPFTEKADFVLSAIGRFNDWRLPSYPGLSDYQGHLRHTSNWDPSFDPRGKRIAIIGNGASGIQVLPNLQPLAQHIDHYARSRTWIAGSWAGDERTFEPQWIPEEQKRLFRESPEEYLRFRKELEDKYWRRFASTFRGAAENEDMRERFIQIMLDRLAGAQKPELLDRLVPDFNPNCRRLTPGPGYLEALAQDNVTLIQDPIRRFTATGIETATGEHRAVDAVLCATGGAVDFVLPFRVRARGVDLVDAWRPLAPDTAADNVTRYGWPYTYLGLAVPDVPNFLFIHGPHGTGPSGTVPHSVEVQLTYYAKLLRKVSSQGIKAMWPSRRAADDFVAYADAFFPTTVLTDNCSSWANGGKPGGRIHGIWPGSAGHLTLVRKEPRWEDWEYEYLHASGNRLIGWFGNGWTRKEKDETEDMTAYLKLEGTVDLRELHEQWWE</sequence>
<organism evidence="7 8">
    <name type="scientific">Phialophora macrospora</name>
    <dbReference type="NCBI Taxonomy" id="1851006"/>
    <lineage>
        <taxon>Eukaryota</taxon>
        <taxon>Fungi</taxon>
        <taxon>Dikarya</taxon>
        <taxon>Ascomycota</taxon>
        <taxon>Pezizomycotina</taxon>
        <taxon>Eurotiomycetes</taxon>
        <taxon>Chaetothyriomycetidae</taxon>
        <taxon>Chaetothyriales</taxon>
        <taxon>Herpotrichiellaceae</taxon>
        <taxon>Phialophora</taxon>
    </lineage>
</organism>
<evidence type="ECO:0000256" key="4">
    <source>
        <dbReference type="ARBA" id="ARBA00022827"/>
    </source>
</evidence>
<keyword evidence="3" id="KW-0285">Flavoprotein</keyword>
<dbReference type="GO" id="GO:0004499">
    <property type="term" value="F:N,N-dimethylaniline monooxygenase activity"/>
    <property type="evidence" value="ECO:0007669"/>
    <property type="project" value="InterPro"/>
</dbReference>
<dbReference type="Pfam" id="PF00743">
    <property type="entry name" value="FMO-like"/>
    <property type="match status" value="1"/>
</dbReference>
<dbReference type="Gene3D" id="3.50.50.60">
    <property type="entry name" value="FAD/NAD(P)-binding domain"/>
    <property type="match status" value="2"/>
</dbReference>
<dbReference type="PANTHER" id="PTHR42877:SF6">
    <property type="entry name" value="MONOOXYGENASE, PUTATIVE (AFU_ORTHOLOGUE AFUA_3G15050)-RELATED"/>
    <property type="match status" value="1"/>
</dbReference>
<evidence type="ECO:0000256" key="6">
    <source>
        <dbReference type="SAM" id="MobiDB-lite"/>
    </source>
</evidence>